<evidence type="ECO:0000256" key="2">
    <source>
        <dbReference type="ARBA" id="ARBA00005510"/>
    </source>
</evidence>
<feature type="region of interest" description="Disordered" evidence="7">
    <location>
        <begin position="257"/>
        <end position="285"/>
    </location>
</feature>
<dbReference type="PANTHER" id="PTHR45914:SF59">
    <property type="entry name" value="TRANSCRIPTION FACTOR BHLH83-LIKE"/>
    <property type="match status" value="1"/>
</dbReference>
<gene>
    <name evidence="9" type="ORF">ZIOFF_042505</name>
</gene>
<evidence type="ECO:0000256" key="1">
    <source>
        <dbReference type="ARBA" id="ARBA00004123"/>
    </source>
</evidence>
<comment type="caution">
    <text evidence="9">The sequence shown here is derived from an EMBL/GenBank/DDBJ whole genome shotgun (WGS) entry which is preliminary data.</text>
</comment>
<keyword evidence="5" id="KW-0804">Transcription</keyword>
<feature type="domain" description="BHLH" evidence="8">
    <location>
        <begin position="273"/>
        <end position="322"/>
    </location>
</feature>
<evidence type="ECO:0000259" key="8">
    <source>
        <dbReference type="PROSITE" id="PS50888"/>
    </source>
</evidence>
<evidence type="ECO:0000256" key="6">
    <source>
        <dbReference type="ARBA" id="ARBA00023242"/>
    </source>
</evidence>
<evidence type="ECO:0000256" key="4">
    <source>
        <dbReference type="ARBA" id="ARBA00023125"/>
    </source>
</evidence>
<comment type="subcellular location">
    <subcellularLocation>
        <location evidence="1">Nucleus</location>
    </subcellularLocation>
</comment>
<dbReference type="AlphaFoldDB" id="A0A8J5FYV6"/>
<evidence type="ECO:0000256" key="7">
    <source>
        <dbReference type="SAM" id="MobiDB-lite"/>
    </source>
</evidence>
<keyword evidence="6" id="KW-0539">Nucleus</keyword>
<dbReference type="InterPro" id="IPR045843">
    <property type="entry name" value="IND-like"/>
</dbReference>
<keyword evidence="4" id="KW-0238">DNA-binding</keyword>
<feature type="region of interest" description="Disordered" evidence="7">
    <location>
        <begin position="42"/>
        <end position="73"/>
    </location>
</feature>
<evidence type="ECO:0000313" key="10">
    <source>
        <dbReference type="Proteomes" id="UP000734854"/>
    </source>
</evidence>
<dbReference type="InterPro" id="IPR011598">
    <property type="entry name" value="bHLH_dom"/>
</dbReference>
<dbReference type="GO" id="GO:0048766">
    <property type="term" value="P:root hair initiation"/>
    <property type="evidence" value="ECO:0007669"/>
    <property type="project" value="UniProtKB-ARBA"/>
</dbReference>
<dbReference type="EMBL" id="JACMSC010000012">
    <property type="protein sequence ID" value="KAG6494744.1"/>
    <property type="molecule type" value="Genomic_DNA"/>
</dbReference>
<dbReference type="GO" id="GO:0003700">
    <property type="term" value="F:DNA-binding transcription factor activity"/>
    <property type="evidence" value="ECO:0007669"/>
    <property type="project" value="InterPro"/>
</dbReference>
<reference evidence="9 10" key="1">
    <citation type="submission" date="2020-08" db="EMBL/GenBank/DDBJ databases">
        <title>Plant Genome Project.</title>
        <authorList>
            <person name="Zhang R.-G."/>
        </authorList>
    </citation>
    <scope>NUCLEOTIDE SEQUENCE [LARGE SCALE GENOMIC DNA]</scope>
    <source>
        <tissue evidence="9">Rhizome</tissue>
    </source>
</reference>
<dbReference type="GO" id="GO:0005634">
    <property type="term" value="C:nucleus"/>
    <property type="evidence" value="ECO:0007669"/>
    <property type="project" value="UniProtKB-SubCell"/>
</dbReference>
<dbReference type="Proteomes" id="UP000734854">
    <property type="component" value="Unassembled WGS sequence"/>
</dbReference>
<accession>A0A8J5FYV6</accession>
<dbReference type="SUPFAM" id="SSF47459">
    <property type="entry name" value="HLH, helix-loop-helix DNA-binding domain"/>
    <property type="match status" value="1"/>
</dbReference>
<dbReference type="GO" id="GO:0003677">
    <property type="term" value="F:DNA binding"/>
    <property type="evidence" value="ECO:0007669"/>
    <property type="project" value="UniProtKB-KW"/>
</dbReference>
<name>A0A8J5FYV6_ZINOF</name>
<proteinExistence type="inferred from homology"/>
<keyword evidence="10" id="KW-1185">Reference proteome</keyword>
<dbReference type="InterPro" id="IPR036638">
    <property type="entry name" value="HLH_DNA-bd_sf"/>
</dbReference>
<dbReference type="GO" id="GO:0046983">
    <property type="term" value="F:protein dimerization activity"/>
    <property type="evidence" value="ECO:0007669"/>
    <property type="project" value="InterPro"/>
</dbReference>
<dbReference type="PANTHER" id="PTHR45914">
    <property type="entry name" value="TRANSCRIPTION FACTOR HEC3-RELATED"/>
    <property type="match status" value="1"/>
</dbReference>
<organism evidence="9 10">
    <name type="scientific">Zingiber officinale</name>
    <name type="common">Ginger</name>
    <name type="synonym">Amomum zingiber</name>
    <dbReference type="NCBI Taxonomy" id="94328"/>
    <lineage>
        <taxon>Eukaryota</taxon>
        <taxon>Viridiplantae</taxon>
        <taxon>Streptophyta</taxon>
        <taxon>Embryophyta</taxon>
        <taxon>Tracheophyta</taxon>
        <taxon>Spermatophyta</taxon>
        <taxon>Magnoliopsida</taxon>
        <taxon>Liliopsida</taxon>
        <taxon>Zingiberales</taxon>
        <taxon>Zingiberaceae</taxon>
        <taxon>Zingiber</taxon>
    </lineage>
</organism>
<evidence type="ECO:0000256" key="3">
    <source>
        <dbReference type="ARBA" id="ARBA00023015"/>
    </source>
</evidence>
<comment type="similarity">
    <text evidence="2">Belongs to the bHLH protein family.</text>
</comment>
<evidence type="ECO:0000313" key="9">
    <source>
        <dbReference type="EMBL" id="KAG6494744.1"/>
    </source>
</evidence>
<protein>
    <recommendedName>
        <fullName evidence="8">BHLH domain-containing protein</fullName>
    </recommendedName>
</protein>
<dbReference type="CDD" id="cd11454">
    <property type="entry name" value="bHLH_AtIND_like"/>
    <property type="match status" value="1"/>
</dbReference>
<keyword evidence="3" id="KW-0805">Transcription regulation</keyword>
<dbReference type="SMART" id="SM00353">
    <property type="entry name" value="HLH"/>
    <property type="match status" value="1"/>
</dbReference>
<dbReference type="PROSITE" id="PS50888">
    <property type="entry name" value="BHLH"/>
    <property type="match status" value="1"/>
</dbReference>
<evidence type="ECO:0000256" key="5">
    <source>
        <dbReference type="ARBA" id="ARBA00023163"/>
    </source>
</evidence>
<dbReference type="Pfam" id="PF00010">
    <property type="entry name" value="HLH"/>
    <property type="match status" value="1"/>
</dbReference>
<sequence length="367" mass="40016">MTLLIEDLGNNCSGRLEHCWSRNTHGIATREDRDIANQRGAFGNADTGGAWLSSDRATAGDKPEEGEDDVKSSYPLCPGRHTCYNGRDKGSLSREGELTPKTRPQFGLQAATRLHEARIATGHARRRYLNHKEGDAEDGASDWSEVVTSSSMALANSSTDIFEYSWSPQMTLSVIDNIGHSPESVSASVAGSGGGWLCGSSSASLLDFAAEDNDCEAWIDQTYSETVNGRMMISSPENSKRRQKGPILDCDLPSPKKRCGNGITRTAKDKQSPSKNPQSIAAKNRRERISERLRILQGLVPNGAKVDLVTMLEKAINYVKFLKLQVKVLATDEFWPAQEGIAPDVAQVREAIDAVLSSSRDGNPRSY</sequence>
<dbReference type="FunFam" id="4.10.280.10:FF:000046">
    <property type="entry name" value="Transcription factor bHLH83"/>
    <property type="match status" value="1"/>
</dbReference>
<dbReference type="Gene3D" id="4.10.280.10">
    <property type="entry name" value="Helix-loop-helix DNA-binding domain"/>
    <property type="match status" value="1"/>
</dbReference>